<organism evidence="2 3">
    <name type="scientific">Vibrio olivae</name>
    <dbReference type="NCBI Taxonomy" id="1243002"/>
    <lineage>
        <taxon>Bacteria</taxon>
        <taxon>Pseudomonadati</taxon>
        <taxon>Pseudomonadota</taxon>
        <taxon>Gammaproteobacteria</taxon>
        <taxon>Vibrionales</taxon>
        <taxon>Vibrionaceae</taxon>
        <taxon>Vibrio</taxon>
    </lineage>
</organism>
<name>A0ABV5HHB8_9VIBR</name>
<evidence type="ECO:0000259" key="1">
    <source>
        <dbReference type="Pfam" id="PF14130"/>
    </source>
</evidence>
<protein>
    <submittedName>
        <fullName evidence="2">DsDNA nuclease domain-containing protein</fullName>
    </submittedName>
</protein>
<dbReference type="Pfam" id="PF14130">
    <property type="entry name" value="Cap4_nuclease"/>
    <property type="match status" value="1"/>
</dbReference>
<dbReference type="RefSeq" id="WP_390189121.1">
    <property type="nucleotide sequence ID" value="NZ_JBHMEP010000001.1"/>
</dbReference>
<sequence length="163" mass="18042">MADNPLAETQRESAGASTFGKYNFQFHWALCEIIEKHKNKKEYALLIEHHEDVVIADSLDAEEAQFEFYQVKNQKAKYTPASLTNRQKGANDTLKNSVLGKLLSSCINTTYEDRITTIGLVSSSGFSLNLDKGLKLDVIKVGDIAASDLASLTQDISCHCSPR</sequence>
<dbReference type="InterPro" id="IPR025382">
    <property type="entry name" value="Cap4-like_endonuclease_dom"/>
</dbReference>
<comment type="caution">
    <text evidence="2">The sequence shown here is derived from an EMBL/GenBank/DDBJ whole genome shotgun (WGS) entry which is preliminary data.</text>
</comment>
<keyword evidence="3" id="KW-1185">Reference proteome</keyword>
<dbReference type="Proteomes" id="UP001589645">
    <property type="component" value="Unassembled WGS sequence"/>
</dbReference>
<evidence type="ECO:0000313" key="2">
    <source>
        <dbReference type="EMBL" id="MFB9133612.1"/>
    </source>
</evidence>
<feature type="domain" description="CD-NTase associated protein 4-like DNA endonuclease" evidence="1">
    <location>
        <begin position="13"/>
        <end position="159"/>
    </location>
</feature>
<gene>
    <name evidence="2" type="ORF">ACFFUV_01350</name>
</gene>
<proteinExistence type="predicted"/>
<accession>A0ABV5HHB8</accession>
<evidence type="ECO:0000313" key="3">
    <source>
        <dbReference type="Proteomes" id="UP001589645"/>
    </source>
</evidence>
<reference evidence="2 3" key="1">
    <citation type="submission" date="2024-09" db="EMBL/GenBank/DDBJ databases">
        <authorList>
            <person name="Sun Q."/>
            <person name="Mori K."/>
        </authorList>
    </citation>
    <scope>NUCLEOTIDE SEQUENCE [LARGE SCALE GENOMIC DNA]</scope>
    <source>
        <strain evidence="2 3">CECT 8064</strain>
    </source>
</reference>
<dbReference type="EMBL" id="JBHMEP010000001">
    <property type="protein sequence ID" value="MFB9133612.1"/>
    <property type="molecule type" value="Genomic_DNA"/>
</dbReference>